<dbReference type="EMBL" id="JAFNEN010000038">
    <property type="protein sequence ID" value="KAG8198618.1"/>
    <property type="molecule type" value="Genomic_DNA"/>
</dbReference>
<reference evidence="1 2" key="1">
    <citation type="journal article" date="2022" name="Nat. Ecol. Evol.">
        <title>A masculinizing supergene underlies an exaggerated male reproductive morph in a spider.</title>
        <authorList>
            <person name="Hendrickx F."/>
            <person name="De Corte Z."/>
            <person name="Sonet G."/>
            <person name="Van Belleghem S.M."/>
            <person name="Kostlbacher S."/>
            <person name="Vangestel C."/>
        </authorList>
    </citation>
    <scope>NUCLEOTIDE SEQUENCE [LARGE SCALE GENOMIC DNA]</scope>
    <source>
        <strain evidence="1">W744_W776</strain>
    </source>
</reference>
<name>A0AAV6VS87_9ARAC</name>
<keyword evidence="2" id="KW-1185">Reference proteome</keyword>
<evidence type="ECO:0000313" key="2">
    <source>
        <dbReference type="Proteomes" id="UP000827092"/>
    </source>
</evidence>
<dbReference type="AlphaFoldDB" id="A0AAV6VS87"/>
<sequence>MDPLHCIENVEGVECGAAAQGRGSVGKGLSEGHLSLEQRNPFTLNLTLRLAAMAALNARQGGNFPDFRTQTDWAAANRAGMP</sequence>
<protein>
    <submittedName>
        <fullName evidence="1">Uncharacterized protein</fullName>
    </submittedName>
</protein>
<accession>A0AAV6VS87</accession>
<dbReference type="Proteomes" id="UP000827092">
    <property type="component" value="Unassembled WGS sequence"/>
</dbReference>
<comment type="caution">
    <text evidence="1">The sequence shown here is derived from an EMBL/GenBank/DDBJ whole genome shotgun (WGS) entry which is preliminary data.</text>
</comment>
<gene>
    <name evidence="1" type="ORF">JTE90_026515</name>
</gene>
<organism evidence="1 2">
    <name type="scientific">Oedothorax gibbosus</name>
    <dbReference type="NCBI Taxonomy" id="931172"/>
    <lineage>
        <taxon>Eukaryota</taxon>
        <taxon>Metazoa</taxon>
        <taxon>Ecdysozoa</taxon>
        <taxon>Arthropoda</taxon>
        <taxon>Chelicerata</taxon>
        <taxon>Arachnida</taxon>
        <taxon>Araneae</taxon>
        <taxon>Araneomorphae</taxon>
        <taxon>Entelegynae</taxon>
        <taxon>Araneoidea</taxon>
        <taxon>Linyphiidae</taxon>
        <taxon>Erigoninae</taxon>
        <taxon>Oedothorax</taxon>
    </lineage>
</organism>
<proteinExistence type="predicted"/>
<evidence type="ECO:0000313" key="1">
    <source>
        <dbReference type="EMBL" id="KAG8198618.1"/>
    </source>
</evidence>